<proteinExistence type="predicted"/>
<accession>A0ABX8CWE7</accession>
<sequence length="63" mass="7033">MDDYVASIGDTERVMNMLVGDTQRVWVYPAKGWAIEQDVPAEVTAAYQRLAEAGFTRRLLAEG</sequence>
<protein>
    <submittedName>
        <fullName evidence="1">Uncharacterized protein</fullName>
    </submittedName>
</protein>
<dbReference type="Proteomes" id="UP000683310">
    <property type="component" value="Chromosome"/>
</dbReference>
<gene>
    <name evidence="1" type="ORF">KHQ06_13985</name>
</gene>
<organism evidence="1 2">
    <name type="scientific">Nocardia tengchongensis</name>
    <dbReference type="NCBI Taxonomy" id="2055889"/>
    <lineage>
        <taxon>Bacteria</taxon>
        <taxon>Bacillati</taxon>
        <taxon>Actinomycetota</taxon>
        <taxon>Actinomycetes</taxon>
        <taxon>Mycobacteriales</taxon>
        <taxon>Nocardiaceae</taxon>
        <taxon>Nocardia</taxon>
    </lineage>
</organism>
<keyword evidence="2" id="KW-1185">Reference proteome</keyword>
<reference evidence="1 2" key="1">
    <citation type="submission" date="2021-04" db="EMBL/GenBank/DDBJ databases">
        <title>Nocardia tengchongensis.</title>
        <authorList>
            <person name="Zhuang k."/>
            <person name="Ran Y."/>
            <person name="Li W."/>
        </authorList>
    </citation>
    <scope>NUCLEOTIDE SEQUENCE [LARGE SCALE GENOMIC DNA]</scope>
    <source>
        <strain evidence="1 2">CFH S0057</strain>
    </source>
</reference>
<dbReference type="EMBL" id="CP074371">
    <property type="protein sequence ID" value="QVI23819.1"/>
    <property type="molecule type" value="Genomic_DNA"/>
</dbReference>
<evidence type="ECO:0000313" key="2">
    <source>
        <dbReference type="Proteomes" id="UP000683310"/>
    </source>
</evidence>
<name>A0ABX8CWE7_9NOCA</name>
<evidence type="ECO:0000313" key="1">
    <source>
        <dbReference type="EMBL" id="QVI23819.1"/>
    </source>
</evidence>